<keyword evidence="3" id="KW-0560">Oxidoreductase</keyword>
<sequence length="271" mass="28877">MGSLSDETKAPYIPGRLDGKVAVVTGSGRGIGKAIAVQLGRLGAKVVVNYANSAEHAEQVVEEIKDLGSDAIALKADIRQVPQTAKLFDDAVAHFGGVDIAISNSGVVSFGHLKDVTEEEFDRVFSLNTRGQFFVAREAYRHLNKGGRIILTSSNTSKDFSVPCHSLYSGSKGAVDSFVRIFSKDCGDKKITVNAIAPGGTVTDMFHDVSQHYIPNGEKYTADERLQMAAHASPLHRNGFPQDVANIAGFLASDEAEWINGKVLTLDGGAA</sequence>
<dbReference type="EMBL" id="JAWDJX010000013">
    <property type="protein sequence ID" value="KAK3054170.1"/>
    <property type="molecule type" value="Genomic_DNA"/>
</dbReference>
<dbReference type="Proteomes" id="UP001271007">
    <property type="component" value="Unassembled WGS sequence"/>
</dbReference>
<dbReference type="PRINTS" id="PR00080">
    <property type="entry name" value="SDRFAMILY"/>
</dbReference>
<dbReference type="GO" id="GO:0016614">
    <property type="term" value="F:oxidoreductase activity, acting on CH-OH group of donors"/>
    <property type="evidence" value="ECO:0007669"/>
    <property type="project" value="UniProtKB-ARBA"/>
</dbReference>
<evidence type="ECO:0008006" key="6">
    <source>
        <dbReference type="Google" id="ProtNLM"/>
    </source>
</evidence>
<gene>
    <name evidence="4" type="ORF">LTR09_004948</name>
</gene>
<evidence type="ECO:0000256" key="3">
    <source>
        <dbReference type="ARBA" id="ARBA00023002"/>
    </source>
</evidence>
<dbReference type="Pfam" id="PF13561">
    <property type="entry name" value="adh_short_C2"/>
    <property type="match status" value="1"/>
</dbReference>
<evidence type="ECO:0000313" key="5">
    <source>
        <dbReference type="Proteomes" id="UP001271007"/>
    </source>
</evidence>
<dbReference type="InterPro" id="IPR036291">
    <property type="entry name" value="NAD(P)-bd_dom_sf"/>
</dbReference>
<evidence type="ECO:0000256" key="1">
    <source>
        <dbReference type="ARBA" id="ARBA00006484"/>
    </source>
</evidence>
<keyword evidence="5" id="KW-1185">Reference proteome</keyword>
<evidence type="ECO:0000313" key="4">
    <source>
        <dbReference type="EMBL" id="KAK3054170.1"/>
    </source>
</evidence>
<proteinExistence type="inferred from homology"/>
<dbReference type="InterPro" id="IPR020904">
    <property type="entry name" value="Sc_DH/Rdtase_CS"/>
</dbReference>
<comment type="similarity">
    <text evidence="1">Belongs to the short-chain dehydrogenases/reductases (SDR) family.</text>
</comment>
<reference evidence="4" key="1">
    <citation type="submission" date="2023-04" db="EMBL/GenBank/DDBJ databases">
        <title>Black Yeasts Isolated from many extreme environments.</title>
        <authorList>
            <person name="Coleine C."/>
            <person name="Stajich J.E."/>
            <person name="Selbmann L."/>
        </authorList>
    </citation>
    <scope>NUCLEOTIDE SEQUENCE</scope>
    <source>
        <strain evidence="4">CCFEE 5312</strain>
    </source>
</reference>
<dbReference type="InterPro" id="IPR002347">
    <property type="entry name" value="SDR_fam"/>
</dbReference>
<keyword evidence="2" id="KW-0521">NADP</keyword>
<dbReference type="PANTHER" id="PTHR48107">
    <property type="entry name" value="NADPH-DEPENDENT ALDEHYDE REDUCTASE-LIKE PROTEIN, CHLOROPLASTIC-RELATED"/>
    <property type="match status" value="1"/>
</dbReference>
<protein>
    <recommendedName>
        <fullName evidence="6">Versicolorin reductase</fullName>
    </recommendedName>
</protein>
<dbReference type="AlphaFoldDB" id="A0AAJ0DHF5"/>
<comment type="caution">
    <text evidence="4">The sequence shown here is derived from an EMBL/GenBank/DDBJ whole genome shotgun (WGS) entry which is preliminary data.</text>
</comment>
<organism evidence="4 5">
    <name type="scientific">Extremus antarcticus</name>
    <dbReference type="NCBI Taxonomy" id="702011"/>
    <lineage>
        <taxon>Eukaryota</taxon>
        <taxon>Fungi</taxon>
        <taxon>Dikarya</taxon>
        <taxon>Ascomycota</taxon>
        <taxon>Pezizomycotina</taxon>
        <taxon>Dothideomycetes</taxon>
        <taxon>Dothideomycetidae</taxon>
        <taxon>Mycosphaerellales</taxon>
        <taxon>Extremaceae</taxon>
        <taxon>Extremus</taxon>
    </lineage>
</organism>
<dbReference type="PROSITE" id="PS00061">
    <property type="entry name" value="ADH_SHORT"/>
    <property type="match status" value="1"/>
</dbReference>
<dbReference type="SUPFAM" id="SSF51735">
    <property type="entry name" value="NAD(P)-binding Rossmann-fold domains"/>
    <property type="match status" value="1"/>
</dbReference>
<evidence type="ECO:0000256" key="2">
    <source>
        <dbReference type="ARBA" id="ARBA00022857"/>
    </source>
</evidence>
<accession>A0AAJ0DHF5</accession>
<dbReference type="PRINTS" id="PR00081">
    <property type="entry name" value="GDHRDH"/>
</dbReference>
<name>A0AAJ0DHF5_9PEZI</name>
<dbReference type="Gene3D" id="3.40.50.720">
    <property type="entry name" value="NAD(P)-binding Rossmann-like Domain"/>
    <property type="match status" value="1"/>
</dbReference>
<dbReference type="FunFam" id="3.40.50.720:FF:000084">
    <property type="entry name" value="Short-chain dehydrogenase reductase"/>
    <property type="match status" value="1"/>
</dbReference>
<dbReference type="PANTHER" id="PTHR48107:SF7">
    <property type="entry name" value="RE15974P"/>
    <property type="match status" value="1"/>
</dbReference>